<dbReference type="EMBL" id="CP031733">
    <property type="protein sequence ID" value="AXQ79186.1"/>
    <property type="molecule type" value="Genomic_DNA"/>
</dbReference>
<reference evidence="2" key="4">
    <citation type="journal article" date="2019" name="Int. J. Syst. Evol. Microbiol.">
        <title>Streptococcus chenjunshii sp. nov. isolated from feces of Tibetan antelopes.</title>
        <authorList>
            <person name="Tian Z."/>
            <person name="Lu S."/>
            <person name="Jin D."/>
            <person name="Yang J."/>
            <person name="Pu J."/>
            <person name="Lai X.H."/>
            <person name="Bai X.N."/>
            <person name="Wu X.M."/>
            <person name="Li J."/>
            <person name="Wang S."/>
            <person name="Xu J."/>
        </authorList>
    </citation>
    <scope>NUCLEOTIDE SEQUENCE</scope>
    <source>
        <strain evidence="2">Z15</strain>
    </source>
</reference>
<dbReference type="Proteomes" id="UP000264056">
    <property type="component" value="Unassembled WGS sequence"/>
</dbReference>
<accession>A0A372KKW8</accession>
<dbReference type="KEGG" id="schj:DDV21_008880"/>
<feature type="domain" description="HTH marR-type" evidence="1">
    <location>
        <begin position="18"/>
        <end position="76"/>
    </location>
</feature>
<dbReference type="EMBL" id="QVQZ01000015">
    <property type="protein sequence ID" value="RFU52939.1"/>
    <property type="molecule type" value="Genomic_DNA"/>
</dbReference>
<keyword evidence="7" id="KW-1185">Reference proteome</keyword>
<dbReference type="SUPFAM" id="SSF46785">
    <property type="entry name" value="Winged helix' DNA-binding domain"/>
    <property type="match status" value="1"/>
</dbReference>
<accession>A0A346NDU1</accession>
<reference evidence="3 7" key="1">
    <citation type="submission" date="2018-08" db="EMBL/GenBank/DDBJ databases">
        <title>Draft genome of Streptococcus sp .nov. Z2.</title>
        <authorList>
            <person name="Tian Z."/>
        </authorList>
    </citation>
    <scope>NUCLEOTIDE SEQUENCE [LARGE SCALE GENOMIC DNA]</scope>
    <source>
        <strain evidence="3 7">Z2</strain>
    </source>
</reference>
<name>A0A372KKW8_9STRE</name>
<dbReference type="EMBL" id="QVQY01000017">
    <property type="protein sequence ID" value="RFU50758.1"/>
    <property type="molecule type" value="Genomic_DNA"/>
</dbReference>
<evidence type="ECO:0000313" key="5">
    <source>
        <dbReference type="Proteomes" id="UP000246115"/>
    </source>
</evidence>
<dbReference type="Gene3D" id="1.10.10.10">
    <property type="entry name" value="Winged helix-like DNA-binding domain superfamily/Winged helix DNA-binding domain"/>
    <property type="match status" value="1"/>
</dbReference>
<protein>
    <submittedName>
        <fullName evidence="4">MarR family transcriptional regulator</fullName>
    </submittedName>
</protein>
<evidence type="ECO:0000313" key="6">
    <source>
        <dbReference type="Proteomes" id="UP000262901"/>
    </source>
</evidence>
<evidence type="ECO:0000259" key="1">
    <source>
        <dbReference type="Pfam" id="PF12802"/>
    </source>
</evidence>
<sequence length="154" mass="17839">MDKEKSKKIQEISKIFTGLSFAKNQALILAFLVTEKKNSVTFSRILKELKLSKASASIALRSLAEKELISYRRSQNSRERQITPHLYGTVAYISHRMQILKEMRGLFEQAALWHQDDRNYAQEFLTIADLYKQLDHAVMNIIETFEGGNNESRQ</sequence>
<evidence type="ECO:0000313" key="4">
    <source>
        <dbReference type="EMBL" id="RFU52939.1"/>
    </source>
</evidence>
<dbReference type="InterPro" id="IPR000835">
    <property type="entry name" value="HTH_MarR-typ"/>
</dbReference>
<evidence type="ECO:0000313" key="3">
    <source>
        <dbReference type="EMBL" id="RFU50758.1"/>
    </source>
</evidence>
<dbReference type="Proteomes" id="UP000262901">
    <property type="component" value="Unassembled WGS sequence"/>
</dbReference>
<dbReference type="InterPro" id="IPR036388">
    <property type="entry name" value="WH-like_DNA-bd_sf"/>
</dbReference>
<reference evidence="5" key="3">
    <citation type="submission" date="2018-08" db="EMBL/GenBank/DDBJ databases">
        <title>Streptococcus chenjunshii sp. nov., isolated from stools sample of the Tibetan antelope in the Qinghai-Tibet plateau, China.</title>
        <authorList>
            <person name="Tian Z."/>
        </authorList>
    </citation>
    <scope>NUCLEOTIDE SEQUENCE [LARGE SCALE GENOMIC DNA]</scope>
    <source>
        <strain evidence="5">Z15</strain>
    </source>
</reference>
<dbReference type="RefSeq" id="WP_116878394.1">
    <property type="nucleotide sequence ID" value="NZ_CP031733.1"/>
</dbReference>
<dbReference type="GO" id="GO:0003700">
    <property type="term" value="F:DNA-binding transcription factor activity"/>
    <property type="evidence" value="ECO:0007669"/>
    <property type="project" value="InterPro"/>
</dbReference>
<evidence type="ECO:0000313" key="2">
    <source>
        <dbReference type="EMBL" id="AXQ79186.1"/>
    </source>
</evidence>
<proteinExistence type="predicted"/>
<dbReference type="AlphaFoldDB" id="A0A372KKW8"/>
<gene>
    <name evidence="2" type="ORF">DDV21_008880</name>
    <name evidence="3" type="ORF">DDV22_06910</name>
    <name evidence="4" type="ORF">DDV23_06990</name>
</gene>
<reference evidence="4 6" key="2">
    <citation type="submission" date="2018-08" db="EMBL/GenBank/DDBJ databases">
        <title>Draft genome of Streptococcus sp. nov. Z1.</title>
        <authorList>
            <person name="Tian Z."/>
        </authorList>
    </citation>
    <scope>NUCLEOTIDE SEQUENCE [LARGE SCALE GENOMIC DNA]</scope>
    <source>
        <strain evidence="4">Z1</strain>
        <strain evidence="6">Z1(2018)</strain>
    </source>
</reference>
<evidence type="ECO:0000313" key="7">
    <source>
        <dbReference type="Proteomes" id="UP000264056"/>
    </source>
</evidence>
<dbReference type="OrthoDB" id="2223989at2"/>
<organism evidence="4 6">
    <name type="scientific">Streptococcus chenjunshii</name>
    <dbReference type="NCBI Taxonomy" id="2173853"/>
    <lineage>
        <taxon>Bacteria</taxon>
        <taxon>Bacillati</taxon>
        <taxon>Bacillota</taxon>
        <taxon>Bacilli</taxon>
        <taxon>Lactobacillales</taxon>
        <taxon>Streptococcaceae</taxon>
        <taxon>Streptococcus</taxon>
    </lineage>
</organism>
<dbReference type="InterPro" id="IPR036390">
    <property type="entry name" value="WH_DNA-bd_sf"/>
</dbReference>
<dbReference type="Proteomes" id="UP000246115">
    <property type="component" value="Chromosome"/>
</dbReference>
<dbReference type="Pfam" id="PF12802">
    <property type="entry name" value="MarR_2"/>
    <property type="match status" value="1"/>
</dbReference>